<organism evidence="4 5">
    <name type="scientific">Babesia gibsoni</name>
    <dbReference type="NCBI Taxonomy" id="33632"/>
    <lineage>
        <taxon>Eukaryota</taxon>
        <taxon>Sar</taxon>
        <taxon>Alveolata</taxon>
        <taxon>Apicomplexa</taxon>
        <taxon>Aconoidasida</taxon>
        <taxon>Piroplasmida</taxon>
        <taxon>Babesiidae</taxon>
        <taxon>Babesia</taxon>
    </lineage>
</organism>
<gene>
    <name evidence="4" type="ORF">BgAZ_205090</name>
</gene>
<evidence type="ECO:0000256" key="2">
    <source>
        <dbReference type="SAM" id="MobiDB-lite"/>
    </source>
</evidence>
<dbReference type="Proteomes" id="UP001230268">
    <property type="component" value="Unassembled WGS sequence"/>
</dbReference>
<evidence type="ECO:0000256" key="1">
    <source>
        <dbReference type="SAM" id="Coils"/>
    </source>
</evidence>
<sequence length="457" mass="54586">MSSVHEIWTEHISKDGRRYFFNHQTNKSQWEKPDELKSDIERKIDATTDWRQYSTAEGKIYYFNVRTKGSVWEKPPEVVKIYQEYERQELSSKDNAKSAFLKWLEEFNFTQRTSWDSATRQLESHERWSKFGMLTKGEKKQLFSEFTSQIHRRTQEEMRRKRSMVGDLIKNEIESWEEVLPHTSYVEFAKRCHKRDWWTWTDEKARDELFQEAMERMEREIKQKERAKRVTAMEKLEHEMEKDANGEVQPWAKVKDKFSGFEGLHILYVLECHRQVFLRLHQLNMKEAEKLAYRAQRKRRQRFAAYLQAAVEKGEIDGRTVYEDFIKPHSKEAVYLDIVGQPGSTPYDLFKEVHQPLRKKYKKERENVKELIAQGILERNAKLDEYERILVQMGVCSKENIPLIYESLNRGSQKSGKRRSHTPEEGEITNAIESISSDESNDDHPGDNEFKPMHNDK</sequence>
<dbReference type="GO" id="GO:0071004">
    <property type="term" value="C:U2-type prespliceosome"/>
    <property type="evidence" value="ECO:0007669"/>
    <property type="project" value="TreeGrafter"/>
</dbReference>
<dbReference type="Gene3D" id="1.10.10.440">
    <property type="entry name" value="FF domain"/>
    <property type="match status" value="1"/>
</dbReference>
<name>A0AAD8LQ44_BABGI</name>
<dbReference type="PROSITE" id="PS01159">
    <property type="entry name" value="WW_DOMAIN_1"/>
    <property type="match status" value="1"/>
</dbReference>
<dbReference type="Gene3D" id="2.20.70.10">
    <property type="match status" value="2"/>
</dbReference>
<comment type="caution">
    <text evidence="4">The sequence shown here is derived from an EMBL/GenBank/DDBJ whole genome shotgun (WGS) entry which is preliminary data.</text>
</comment>
<dbReference type="InterPro" id="IPR001202">
    <property type="entry name" value="WW_dom"/>
</dbReference>
<evidence type="ECO:0000313" key="4">
    <source>
        <dbReference type="EMBL" id="KAK1443633.1"/>
    </source>
</evidence>
<dbReference type="Pfam" id="PF01846">
    <property type="entry name" value="FF"/>
    <property type="match status" value="1"/>
</dbReference>
<reference evidence="4" key="1">
    <citation type="submission" date="2023-08" db="EMBL/GenBank/DDBJ databases">
        <title>Draft sequence of the Babesia gibsoni genome.</title>
        <authorList>
            <person name="Yamagishi J.Y."/>
            <person name="Xuan X.X."/>
        </authorList>
    </citation>
    <scope>NUCLEOTIDE SEQUENCE</scope>
    <source>
        <strain evidence="4">Azabu</strain>
    </source>
</reference>
<feature type="compositionally biased region" description="Basic and acidic residues" evidence="2">
    <location>
        <begin position="442"/>
        <end position="457"/>
    </location>
</feature>
<dbReference type="InterPro" id="IPR039726">
    <property type="entry name" value="Prp40-like"/>
</dbReference>
<dbReference type="Pfam" id="PF00397">
    <property type="entry name" value="WW"/>
    <property type="match status" value="2"/>
</dbReference>
<proteinExistence type="predicted"/>
<evidence type="ECO:0000313" key="5">
    <source>
        <dbReference type="Proteomes" id="UP001230268"/>
    </source>
</evidence>
<dbReference type="PANTHER" id="PTHR11864:SF0">
    <property type="entry name" value="PRP40 PRE-MRNA PROCESSING FACTOR 40 HOMOLOG A (YEAST)"/>
    <property type="match status" value="1"/>
</dbReference>
<dbReference type="GO" id="GO:0005685">
    <property type="term" value="C:U1 snRNP"/>
    <property type="evidence" value="ECO:0007669"/>
    <property type="project" value="TreeGrafter"/>
</dbReference>
<dbReference type="GO" id="GO:0003723">
    <property type="term" value="F:RNA binding"/>
    <property type="evidence" value="ECO:0007669"/>
    <property type="project" value="TreeGrafter"/>
</dbReference>
<dbReference type="EMBL" id="JAVEPI010000002">
    <property type="protein sequence ID" value="KAK1443633.1"/>
    <property type="molecule type" value="Genomic_DNA"/>
</dbReference>
<dbReference type="InterPro" id="IPR036020">
    <property type="entry name" value="WW_dom_sf"/>
</dbReference>
<feature type="region of interest" description="Disordered" evidence="2">
    <location>
        <begin position="410"/>
        <end position="457"/>
    </location>
</feature>
<protein>
    <submittedName>
        <fullName evidence="4">Pre-mRNA-processing protein prp40 like protein</fullName>
    </submittedName>
</protein>
<dbReference type="SUPFAM" id="SSF81698">
    <property type="entry name" value="FF domain"/>
    <property type="match status" value="2"/>
</dbReference>
<dbReference type="PANTHER" id="PTHR11864">
    <property type="entry name" value="PRE-MRNA-PROCESSING PROTEIN PRP40"/>
    <property type="match status" value="1"/>
</dbReference>
<evidence type="ECO:0000259" key="3">
    <source>
        <dbReference type="PROSITE" id="PS50020"/>
    </source>
</evidence>
<dbReference type="PROSITE" id="PS50020">
    <property type="entry name" value="WW_DOMAIN_2"/>
    <property type="match status" value="2"/>
</dbReference>
<dbReference type="AlphaFoldDB" id="A0AAD8LQ44"/>
<dbReference type="InterPro" id="IPR002713">
    <property type="entry name" value="FF_domain"/>
</dbReference>
<dbReference type="SMART" id="SM00456">
    <property type="entry name" value="WW"/>
    <property type="match status" value="2"/>
</dbReference>
<dbReference type="CDD" id="cd00201">
    <property type="entry name" value="WW"/>
    <property type="match status" value="2"/>
</dbReference>
<dbReference type="SMART" id="SM00441">
    <property type="entry name" value="FF"/>
    <property type="match status" value="1"/>
</dbReference>
<dbReference type="GO" id="GO:0045292">
    <property type="term" value="P:mRNA cis splicing, via spliceosome"/>
    <property type="evidence" value="ECO:0007669"/>
    <property type="project" value="InterPro"/>
</dbReference>
<feature type="domain" description="WW" evidence="3">
    <location>
        <begin position="2"/>
        <end position="35"/>
    </location>
</feature>
<feature type="domain" description="WW" evidence="3">
    <location>
        <begin position="44"/>
        <end position="77"/>
    </location>
</feature>
<keyword evidence="1" id="KW-0175">Coiled coil</keyword>
<feature type="coiled-coil region" evidence="1">
    <location>
        <begin position="207"/>
        <end position="234"/>
    </location>
</feature>
<dbReference type="SUPFAM" id="SSF51045">
    <property type="entry name" value="WW domain"/>
    <property type="match status" value="2"/>
</dbReference>
<accession>A0AAD8LQ44</accession>
<keyword evidence="5" id="KW-1185">Reference proteome</keyword>
<dbReference type="InterPro" id="IPR036517">
    <property type="entry name" value="FF_domain_sf"/>
</dbReference>